<dbReference type="AlphaFoldDB" id="A0A831R352"/>
<dbReference type="EMBL" id="DRGY01000063">
    <property type="protein sequence ID" value="HEA52310.1"/>
    <property type="molecule type" value="Genomic_DNA"/>
</dbReference>
<evidence type="ECO:0000313" key="1">
    <source>
        <dbReference type="EMBL" id="HEA52310.1"/>
    </source>
</evidence>
<organism evidence="1">
    <name type="scientific">Marinobacter antarcticus</name>
    <dbReference type="NCBI Taxonomy" id="564117"/>
    <lineage>
        <taxon>Bacteria</taxon>
        <taxon>Pseudomonadati</taxon>
        <taxon>Pseudomonadota</taxon>
        <taxon>Gammaproteobacteria</taxon>
        <taxon>Pseudomonadales</taxon>
        <taxon>Marinobacteraceae</taxon>
        <taxon>Marinobacter</taxon>
    </lineage>
</organism>
<dbReference type="Proteomes" id="UP000885748">
    <property type="component" value="Unassembled WGS sequence"/>
</dbReference>
<sequence length="351" mass="37560">MSGEFIPVGNQVVPSLDQLAQVGMGMDGPGGKDMRSLLRQMMLASGLNTIHVVNNTQAVTGWVENNDGVFDIAAGAGDRVETNEIQMTSTGTCDGTQFLQLDNIYQSAAIPPDAGSAGRKQMDWTDTRYIGFWVNNQTNGDFSTAGELKITIVNNGEEQTQVNLQAQPNDVHQWFEIDMVAEDWDRNAVESMRFYANVASGEDIFINEITRYEISYDRGPLYGCMWYISSGVTLTENDLVGWEIDGLVASSGSAVVGDLGPVKLFQHGLPVASATGDAAHTVWGMVPGLFLFIGRSNGSCTAGDLAEWASARHLTDVSTTTTGLGVAVALETDGAAEDDILFNLIKPGASA</sequence>
<protein>
    <submittedName>
        <fullName evidence="1">Uncharacterized protein</fullName>
    </submittedName>
</protein>
<gene>
    <name evidence="1" type="ORF">ENI00_08315</name>
</gene>
<comment type="caution">
    <text evidence="1">The sequence shown here is derived from an EMBL/GenBank/DDBJ whole genome shotgun (WGS) entry which is preliminary data.</text>
</comment>
<name>A0A831R352_9GAMM</name>
<proteinExistence type="predicted"/>
<dbReference type="RefSeq" id="WP_304101240.1">
    <property type="nucleotide sequence ID" value="NZ_DRGY01000063.1"/>
</dbReference>
<reference evidence="1" key="1">
    <citation type="journal article" date="2020" name="mSystems">
        <title>Genome- and Community-Level Interaction Insights into Carbon Utilization and Element Cycling Functions of Hydrothermarchaeota in Hydrothermal Sediment.</title>
        <authorList>
            <person name="Zhou Z."/>
            <person name="Liu Y."/>
            <person name="Xu W."/>
            <person name="Pan J."/>
            <person name="Luo Z.H."/>
            <person name="Li M."/>
        </authorList>
    </citation>
    <scope>NUCLEOTIDE SEQUENCE [LARGE SCALE GENOMIC DNA]</scope>
    <source>
        <strain evidence="1">HyVt-357</strain>
    </source>
</reference>
<accession>A0A831R352</accession>